<gene>
    <name evidence="2" type="ORF">PENSUB_2183</name>
</gene>
<accession>A0A1Q5URN4</accession>
<evidence type="ECO:0000256" key="1">
    <source>
        <dbReference type="SAM" id="MobiDB-lite"/>
    </source>
</evidence>
<reference evidence="2 3" key="1">
    <citation type="submission" date="2016-10" db="EMBL/GenBank/DDBJ databases">
        <title>Genome sequence of the ascomycete fungus Penicillium subrubescens.</title>
        <authorList>
            <person name="De Vries R.P."/>
            <person name="Peng M."/>
            <person name="Dilokpimol A."/>
            <person name="Hilden K."/>
            <person name="Makela M.R."/>
            <person name="Grigoriev I."/>
            <person name="Riley R."/>
            <person name="Granchi Z."/>
        </authorList>
    </citation>
    <scope>NUCLEOTIDE SEQUENCE [LARGE SCALE GENOMIC DNA]</scope>
    <source>
        <strain evidence="2 3">CBS 132785</strain>
    </source>
</reference>
<evidence type="ECO:0000313" key="3">
    <source>
        <dbReference type="Proteomes" id="UP000186955"/>
    </source>
</evidence>
<evidence type="ECO:0000313" key="2">
    <source>
        <dbReference type="EMBL" id="OKP15141.1"/>
    </source>
</evidence>
<proteinExistence type="predicted"/>
<comment type="caution">
    <text evidence="2">The sequence shown here is derived from an EMBL/GenBank/DDBJ whole genome shotgun (WGS) entry which is preliminary data.</text>
</comment>
<sequence length="69" mass="7617">MKRNVDCGFTGSVIPYGRFPAWRASSKGIEHDESSLEGGETEDDEDDIDSEVDDFNNLDILDANPPNGR</sequence>
<dbReference type="EMBL" id="MNBE01000023">
    <property type="protein sequence ID" value="OKP15141.1"/>
    <property type="molecule type" value="Genomic_DNA"/>
</dbReference>
<feature type="region of interest" description="Disordered" evidence="1">
    <location>
        <begin position="26"/>
        <end position="69"/>
    </location>
</feature>
<keyword evidence="3" id="KW-1185">Reference proteome</keyword>
<dbReference type="Proteomes" id="UP000186955">
    <property type="component" value="Unassembled WGS sequence"/>
</dbReference>
<name>A0A1Q5URN4_9EURO</name>
<feature type="compositionally biased region" description="Acidic residues" evidence="1">
    <location>
        <begin position="39"/>
        <end position="56"/>
    </location>
</feature>
<dbReference type="AlphaFoldDB" id="A0A1Q5URN4"/>
<organism evidence="2 3">
    <name type="scientific">Penicillium subrubescens</name>
    <dbReference type="NCBI Taxonomy" id="1316194"/>
    <lineage>
        <taxon>Eukaryota</taxon>
        <taxon>Fungi</taxon>
        <taxon>Dikarya</taxon>
        <taxon>Ascomycota</taxon>
        <taxon>Pezizomycotina</taxon>
        <taxon>Eurotiomycetes</taxon>
        <taxon>Eurotiomycetidae</taxon>
        <taxon>Eurotiales</taxon>
        <taxon>Aspergillaceae</taxon>
        <taxon>Penicillium</taxon>
    </lineage>
</organism>
<protein>
    <submittedName>
        <fullName evidence="2">Uncharacterized protein</fullName>
    </submittedName>
</protein>